<evidence type="ECO:0000259" key="2">
    <source>
        <dbReference type="Pfam" id="PF24083"/>
    </source>
</evidence>
<gene>
    <name evidence="3" type="ORF">SEA_SPECTROPATRONM_69</name>
</gene>
<reference evidence="3 4" key="1">
    <citation type="submission" date="2017-07" db="EMBL/GenBank/DDBJ databases">
        <authorList>
            <person name="Douglas T.R."/>
            <person name="Bauer O.W."/>
            <person name="Childers K.M."/>
            <person name="Layton S.R."/>
            <person name="Nayek S."/>
            <person name="Hughes L.E."/>
            <person name="Garlena R.A."/>
            <person name="Russell D.A."/>
            <person name="Pope W.H."/>
            <person name="Jacobs-Sera D."/>
            <person name="Hendrix R.W."/>
            <person name="Hatfull G.F."/>
        </authorList>
    </citation>
    <scope>NUCLEOTIDE SEQUENCE [LARGE SCALE GENOMIC DNA]</scope>
</reference>
<evidence type="ECO:0000313" key="3">
    <source>
        <dbReference type="EMBL" id="ASU04064.1"/>
    </source>
</evidence>
<evidence type="ECO:0000259" key="1">
    <source>
        <dbReference type="Pfam" id="PF10686"/>
    </source>
</evidence>
<accession>A0A223LIK5</accession>
<dbReference type="Proteomes" id="UP000224883">
    <property type="component" value="Segment"/>
</dbReference>
<evidence type="ECO:0008006" key="5">
    <source>
        <dbReference type="Google" id="ProtNLM"/>
    </source>
</evidence>
<feature type="domain" description="YspA cpYpsA-related SLOG" evidence="1">
    <location>
        <begin position="1"/>
        <end position="72"/>
    </location>
</feature>
<sequence>MRVLVTGSRDWSDRDAVWDALDDILGAHQELTLVHGDCPTGADRYADDWALDIQMLYGEDVVSIERHPADWNGPRKRGAGFARNAEMVKLGADLCLAFIRNESNGATHCSELAEKAGINTQIFRSNSNMSQLVRRVDDEITLEGARIIYRNFAGNEGMYNAKGYRNFHVVLDPVQGEAMLAAGWNVKVKPPREEGELPFYHLKVNVKFDGPRPPRIFLVTMSTNSRTQIEEDLVGMMDWGEFDNIDLKISPYNYNIGGKQGVSAYLKSMFAILHEDDLDKKYAHIPIEGAPAQIPLEGGVRALESDQSFGAEIVSDTGWEAELEEADALALSGRSGRNR</sequence>
<dbReference type="EMBL" id="MF467949">
    <property type="protein sequence ID" value="ASU04064.1"/>
    <property type="molecule type" value="Genomic_DNA"/>
</dbReference>
<protein>
    <recommendedName>
        <fullName evidence="5">DprA-like DNA processing chain A</fullName>
    </recommendedName>
</protein>
<dbReference type="InterPro" id="IPR019627">
    <property type="entry name" value="YAcAr"/>
</dbReference>
<feature type="domain" description="Putative phage ssDNA-binding" evidence="2">
    <location>
        <begin position="129"/>
        <end position="290"/>
    </location>
</feature>
<name>A0A223LIK5_9CAUD</name>
<proteinExistence type="predicted"/>
<dbReference type="Pfam" id="PF10686">
    <property type="entry name" value="YAcAr"/>
    <property type="match status" value="1"/>
</dbReference>
<dbReference type="InterPro" id="IPR057581">
    <property type="entry name" value="Phage_ssDNA_bind"/>
</dbReference>
<evidence type="ECO:0000313" key="4">
    <source>
        <dbReference type="Proteomes" id="UP000224883"/>
    </source>
</evidence>
<dbReference type="Pfam" id="PF24083">
    <property type="entry name" value="Phage_ssDNA_bind"/>
    <property type="match status" value="1"/>
</dbReference>
<organism evidence="3 4">
    <name type="scientific">Streptomyces phage Spectropatronm</name>
    <dbReference type="NCBI Taxonomy" id="2024285"/>
    <lineage>
        <taxon>Viruses</taxon>
        <taxon>Duplodnaviria</taxon>
        <taxon>Heunggongvirae</taxon>
        <taxon>Uroviricota</taxon>
        <taxon>Caudoviricetes</taxon>
        <taxon>Rimavirus</taxon>
        <taxon>Rimavirus rima</taxon>
    </lineage>
</organism>